<evidence type="ECO:0000259" key="3">
    <source>
        <dbReference type="PROSITE" id="PS50977"/>
    </source>
</evidence>
<dbReference type="InterPro" id="IPR009057">
    <property type="entry name" value="Homeodomain-like_sf"/>
</dbReference>
<feature type="domain" description="HTH tetR-type" evidence="3">
    <location>
        <begin position="15"/>
        <end position="75"/>
    </location>
</feature>
<dbReference type="SUPFAM" id="SSF46689">
    <property type="entry name" value="Homeodomain-like"/>
    <property type="match status" value="1"/>
</dbReference>
<dbReference type="PROSITE" id="PS50977">
    <property type="entry name" value="HTH_TETR_2"/>
    <property type="match status" value="1"/>
</dbReference>
<feature type="DNA-binding region" description="H-T-H motif" evidence="2">
    <location>
        <begin position="38"/>
        <end position="57"/>
    </location>
</feature>
<dbReference type="Gene3D" id="1.10.357.10">
    <property type="entry name" value="Tetracycline Repressor, domain 2"/>
    <property type="match status" value="1"/>
</dbReference>
<dbReference type="AlphaFoldDB" id="A0A4R3KD93"/>
<organism evidence="4 5">
    <name type="scientific">Muricomes intestini</name>
    <dbReference type="NCBI Taxonomy" id="1796634"/>
    <lineage>
        <taxon>Bacteria</taxon>
        <taxon>Bacillati</taxon>
        <taxon>Bacillota</taxon>
        <taxon>Clostridia</taxon>
        <taxon>Lachnospirales</taxon>
        <taxon>Lachnospiraceae</taxon>
        <taxon>Muricomes</taxon>
    </lineage>
</organism>
<keyword evidence="1 2" id="KW-0238">DNA-binding</keyword>
<name>A0A4R3KD93_9FIRM</name>
<gene>
    <name evidence="4" type="ORF">EDD59_104173</name>
</gene>
<dbReference type="GO" id="GO:0003677">
    <property type="term" value="F:DNA binding"/>
    <property type="evidence" value="ECO:0007669"/>
    <property type="project" value="UniProtKB-UniRule"/>
</dbReference>
<evidence type="ECO:0000256" key="1">
    <source>
        <dbReference type="ARBA" id="ARBA00023125"/>
    </source>
</evidence>
<proteinExistence type="predicted"/>
<evidence type="ECO:0000256" key="2">
    <source>
        <dbReference type="PROSITE-ProRule" id="PRU00335"/>
    </source>
</evidence>
<accession>A0A4R3KD93</accession>
<dbReference type="InterPro" id="IPR001647">
    <property type="entry name" value="HTH_TetR"/>
</dbReference>
<dbReference type="Proteomes" id="UP000295726">
    <property type="component" value="Unassembled WGS sequence"/>
</dbReference>
<dbReference type="EMBL" id="SLZZ01000004">
    <property type="protein sequence ID" value="TCS81236.1"/>
    <property type="molecule type" value="Genomic_DNA"/>
</dbReference>
<evidence type="ECO:0000313" key="5">
    <source>
        <dbReference type="Proteomes" id="UP000295726"/>
    </source>
</evidence>
<keyword evidence="5" id="KW-1185">Reference proteome</keyword>
<reference evidence="4 5" key="1">
    <citation type="submission" date="2019-03" db="EMBL/GenBank/DDBJ databases">
        <title>Genomic Encyclopedia of Type Strains, Phase IV (KMG-IV): sequencing the most valuable type-strain genomes for metagenomic binning, comparative biology and taxonomic classification.</title>
        <authorList>
            <person name="Goeker M."/>
        </authorList>
    </citation>
    <scope>NUCLEOTIDE SEQUENCE [LARGE SCALE GENOMIC DNA]</scope>
    <source>
        <strain evidence="4 5">DSM 29489</strain>
    </source>
</reference>
<sequence length="220" mass="26181">MIMRLKEAENEMLKKENRRRFINAAKELMEYENLQDISVRKIAQKAGFHNSTTYLYFKNLDQLIMLASMKYFCDYSHALNIISQRSLPPIDNFMLIWACFLDTALKEPFIFYNFFFGKNSDNLYDIIKMYYDLFPEEREQFSKDIEAMYFGKDFTERCLFILRPLISEGTSVTEENLYMLNEISVGYCKYKLELKCQDPSLDSEKIKEETLSAFSYLFGL</sequence>
<comment type="caution">
    <text evidence="4">The sequence shown here is derived from an EMBL/GenBank/DDBJ whole genome shotgun (WGS) entry which is preliminary data.</text>
</comment>
<evidence type="ECO:0000313" key="4">
    <source>
        <dbReference type="EMBL" id="TCS81236.1"/>
    </source>
</evidence>
<protein>
    <submittedName>
        <fullName evidence="4">TetR family transcriptional regulator</fullName>
    </submittedName>
</protein>